<dbReference type="Pfam" id="PF00730">
    <property type="entry name" value="HhH-GPD"/>
    <property type="match status" value="1"/>
</dbReference>
<feature type="domain" description="HhH-GPD" evidence="15">
    <location>
        <begin position="46"/>
        <end position="197"/>
    </location>
</feature>
<dbReference type="RefSeq" id="WP_257510412.1">
    <property type="nucleotide sequence ID" value="NZ_JANKHG010000001.1"/>
</dbReference>
<comment type="catalytic activity">
    <reaction evidence="1">
        <text>Hydrolyzes free adenine bases from 7,8-dihydro-8-oxoguanine:adenine mismatched double-stranded DNA, leaving an apurinic site.</text>
        <dbReference type="EC" id="3.2.2.31"/>
    </reaction>
</comment>
<organism evidence="16 17">
    <name type="scientific">Limnobacter parvus</name>
    <dbReference type="NCBI Taxonomy" id="2939690"/>
    <lineage>
        <taxon>Bacteria</taxon>
        <taxon>Pseudomonadati</taxon>
        <taxon>Pseudomonadota</taxon>
        <taxon>Betaproteobacteria</taxon>
        <taxon>Burkholderiales</taxon>
        <taxon>Burkholderiaceae</taxon>
        <taxon>Limnobacter</taxon>
    </lineage>
</organism>
<name>A0ABT1XD09_9BURK</name>
<keyword evidence="13" id="KW-0234">DNA repair</keyword>
<keyword evidence="14" id="KW-0326">Glycosidase</keyword>
<evidence type="ECO:0000256" key="10">
    <source>
        <dbReference type="ARBA" id="ARBA00022801"/>
    </source>
</evidence>
<dbReference type="EC" id="3.2.2.31" evidence="5"/>
<dbReference type="InterPro" id="IPR004036">
    <property type="entry name" value="Endonuclease-III-like_CS2"/>
</dbReference>
<dbReference type="SUPFAM" id="SSF48150">
    <property type="entry name" value="DNA-glycosylase"/>
    <property type="match status" value="1"/>
</dbReference>
<dbReference type="SUPFAM" id="SSF55811">
    <property type="entry name" value="Nudix"/>
    <property type="match status" value="1"/>
</dbReference>
<dbReference type="NCBIfam" id="TIGR01084">
    <property type="entry name" value="mutY"/>
    <property type="match status" value="1"/>
</dbReference>
<evidence type="ECO:0000256" key="5">
    <source>
        <dbReference type="ARBA" id="ARBA00012045"/>
    </source>
</evidence>
<keyword evidence="12" id="KW-0411">Iron-sulfur</keyword>
<evidence type="ECO:0000256" key="7">
    <source>
        <dbReference type="ARBA" id="ARBA00022485"/>
    </source>
</evidence>
<keyword evidence="7" id="KW-0004">4Fe-4S</keyword>
<keyword evidence="11" id="KW-0408">Iron</keyword>
<evidence type="ECO:0000313" key="17">
    <source>
        <dbReference type="Proteomes" id="UP001165267"/>
    </source>
</evidence>
<protein>
    <recommendedName>
        <fullName evidence="6">Adenine DNA glycosylase</fullName>
        <ecNumber evidence="5">3.2.2.31</ecNumber>
    </recommendedName>
</protein>
<dbReference type="Gene3D" id="1.10.1670.10">
    <property type="entry name" value="Helix-hairpin-Helix base-excision DNA repair enzymes (C-terminal)"/>
    <property type="match status" value="1"/>
</dbReference>
<keyword evidence="10" id="KW-0378">Hydrolase</keyword>
<gene>
    <name evidence="16" type="primary">mutY</name>
    <name evidence="16" type="ORF">NSP04_00690</name>
</gene>
<evidence type="ECO:0000256" key="13">
    <source>
        <dbReference type="ARBA" id="ARBA00023204"/>
    </source>
</evidence>
<evidence type="ECO:0000256" key="1">
    <source>
        <dbReference type="ARBA" id="ARBA00000843"/>
    </source>
</evidence>
<dbReference type="Gene3D" id="1.10.340.30">
    <property type="entry name" value="Hypothetical protein, domain 2"/>
    <property type="match status" value="1"/>
</dbReference>
<evidence type="ECO:0000313" key="16">
    <source>
        <dbReference type="EMBL" id="MCR2745161.1"/>
    </source>
</evidence>
<evidence type="ECO:0000256" key="14">
    <source>
        <dbReference type="ARBA" id="ARBA00023295"/>
    </source>
</evidence>
<dbReference type="Proteomes" id="UP001165267">
    <property type="component" value="Unassembled WGS sequence"/>
</dbReference>
<dbReference type="EMBL" id="JANKHG010000001">
    <property type="protein sequence ID" value="MCR2745161.1"/>
    <property type="molecule type" value="Genomic_DNA"/>
</dbReference>
<dbReference type="SMART" id="SM00478">
    <property type="entry name" value="ENDO3c"/>
    <property type="match status" value="1"/>
</dbReference>
<comment type="function">
    <text evidence="3">Adenine glycosylase active on G-A mispairs. MutY also corrects error-prone DNA synthesis past GO lesions which are due to the oxidatively damaged form of guanine: 7,8-dihydro-8-oxoguanine (8-oxo-dGTP).</text>
</comment>
<dbReference type="Pfam" id="PF00633">
    <property type="entry name" value="HHH"/>
    <property type="match status" value="1"/>
</dbReference>
<comment type="caution">
    <text evidence="16">The sequence shown here is derived from an EMBL/GenBank/DDBJ whole genome shotgun (WGS) entry which is preliminary data.</text>
</comment>
<keyword evidence="9" id="KW-0227">DNA damage</keyword>
<proteinExistence type="inferred from homology"/>
<accession>A0ABT1XD09</accession>
<evidence type="ECO:0000256" key="4">
    <source>
        <dbReference type="ARBA" id="ARBA00008343"/>
    </source>
</evidence>
<dbReference type="InterPro" id="IPR044298">
    <property type="entry name" value="MIG/MutY"/>
</dbReference>
<dbReference type="Gene3D" id="3.90.79.10">
    <property type="entry name" value="Nucleoside Triphosphate Pyrophosphohydrolase"/>
    <property type="match status" value="1"/>
</dbReference>
<evidence type="ECO:0000256" key="12">
    <source>
        <dbReference type="ARBA" id="ARBA00023014"/>
    </source>
</evidence>
<evidence type="ECO:0000256" key="8">
    <source>
        <dbReference type="ARBA" id="ARBA00022723"/>
    </source>
</evidence>
<dbReference type="InterPro" id="IPR029119">
    <property type="entry name" value="MutY_C"/>
</dbReference>
<dbReference type="PANTHER" id="PTHR42944">
    <property type="entry name" value="ADENINE DNA GLYCOSYLASE"/>
    <property type="match status" value="1"/>
</dbReference>
<comment type="cofactor">
    <cofactor evidence="2">
        <name>[4Fe-4S] cluster</name>
        <dbReference type="ChEBI" id="CHEBI:49883"/>
    </cofactor>
</comment>
<dbReference type="InterPro" id="IPR005760">
    <property type="entry name" value="A/G_AdeGlyc_MutY"/>
</dbReference>
<dbReference type="PANTHER" id="PTHR42944:SF1">
    <property type="entry name" value="ADENINE DNA GLYCOSYLASE"/>
    <property type="match status" value="1"/>
</dbReference>
<dbReference type="InterPro" id="IPR000445">
    <property type="entry name" value="HhH_motif"/>
</dbReference>
<dbReference type="InterPro" id="IPR003265">
    <property type="entry name" value="HhH-GPD_domain"/>
</dbReference>
<evidence type="ECO:0000256" key="9">
    <source>
        <dbReference type="ARBA" id="ARBA00022763"/>
    </source>
</evidence>
<reference evidence="16" key="1">
    <citation type="submission" date="2022-07" db="EMBL/GenBank/DDBJ databases">
        <authorList>
            <person name="Xamxidin M."/>
        </authorList>
    </citation>
    <scope>NUCLEOTIDE SEQUENCE</scope>
    <source>
        <strain evidence="16">YS8-69</strain>
    </source>
</reference>
<dbReference type="PROSITE" id="PS01155">
    <property type="entry name" value="ENDONUCLEASE_III_2"/>
    <property type="match status" value="1"/>
</dbReference>
<dbReference type="Pfam" id="PF14815">
    <property type="entry name" value="NUDIX_4"/>
    <property type="match status" value="1"/>
</dbReference>
<sequence length="379" mass="41960">MPSALNLLNGQPFADVLVRWQKQHGRQTLPWQHTGDAYKVWLSEVMLQQTQVATVLAYYAKFLQVYPTVADLAAAPEQDVMQLWAGLGYYTRARNLHACAKQVVARFGGQFPHTVAELESLPGIGESTAGAIASLAYGVQAPILDGNVKRVFCRYYGVEGYPEQSAIKKSLWRIAAGNVPVAQPGVYNQALMDLGATCCVPRNPNCAACPLMKSCEALRKGMVGLLPTPKPKKARPELFFISLLVEDEHGGVLLELQTEKGVWQGLWMVPSVQCASAPSVRDIQQWLDARLGDFSLLDFRAQLVQQLDALDQQNWLVHELTHRKMHFKVLHVKVNGEWPQCYTPNEKPVPKIVHKLIVQAANQNGSVQGSVANQNALDF</sequence>
<dbReference type="CDD" id="cd00056">
    <property type="entry name" value="ENDO3c"/>
    <property type="match status" value="1"/>
</dbReference>
<dbReference type="InterPro" id="IPR023170">
    <property type="entry name" value="HhH_base_excis_C"/>
</dbReference>
<evidence type="ECO:0000256" key="2">
    <source>
        <dbReference type="ARBA" id="ARBA00001966"/>
    </source>
</evidence>
<evidence type="ECO:0000259" key="15">
    <source>
        <dbReference type="SMART" id="SM00478"/>
    </source>
</evidence>
<evidence type="ECO:0000256" key="11">
    <source>
        <dbReference type="ARBA" id="ARBA00023004"/>
    </source>
</evidence>
<evidence type="ECO:0000256" key="6">
    <source>
        <dbReference type="ARBA" id="ARBA00022023"/>
    </source>
</evidence>
<keyword evidence="17" id="KW-1185">Reference proteome</keyword>
<comment type="similarity">
    <text evidence="4">Belongs to the Nth/MutY family.</text>
</comment>
<dbReference type="InterPro" id="IPR011257">
    <property type="entry name" value="DNA_glycosylase"/>
</dbReference>
<dbReference type="InterPro" id="IPR015797">
    <property type="entry name" value="NUDIX_hydrolase-like_dom_sf"/>
</dbReference>
<keyword evidence="8" id="KW-0479">Metal-binding</keyword>
<evidence type="ECO:0000256" key="3">
    <source>
        <dbReference type="ARBA" id="ARBA00002933"/>
    </source>
</evidence>